<sequence>MSEQIRPDTSNPESEVRHWQIETTWFYFPCMDQGYRGTSEHFQRAIDDLDHSMYALYRYCPAFSEQSWGVLIFVHHPINSDLPIMLAYARRQLENLRDEARIKERAGYHSPTIRGVYVPPEEKERRAAE</sequence>
<dbReference type="VEuPathDB" id="FungiDB:BO70DRAFT_395721"/>
<dbReference type="EMBL" id="MSFL01000009">
    <property type="protein sequence ID" value="PWY85049.1"/>
    <property type="molecule type" value="Genomic_DNA"/>
</dbReference>
<protein>
    <submittedName>
        <fullName evidence="1">Uncharacterized protein</fullName>
    </submittedName>
</protein>
<dbReference type="OrthoDB" id="4498915at2759"/>
<evidence type="ECO:0000313" key="2">
    <source>
        <dbReference type="Proteomes" id="UP000247233"/>
    </source>
</evidence>
<organism evidence="1 2">
    <name type="scientific">Aspergillus heteromorphus CBS 117.55</name>
    <dbReference type="NCBI Taxonomy" id="1448321"/>
    <lineage>
        <taxon>Eukaryota</taxon>
        <taxon>Fungi</taxon>
        <taxon>Dikarya</taxon>
        <taxon>Ascomycota</taxon>
        <taxon>Pezizomycotina</taxon>
        <taxon>Eurotiomycetes</taxon>
        <taxon>Eurotiomycetidae</taxon>
        <taxon>Eurotiales</taxon>
        <taxon>Aspergillaceae</taxon>
        <taxon>Aspergillus</taxon>
        <taxon>Aspergillus subgen. Circumdati</taxon>
    </lineage>
</organism>
<comment type="caution">
    <text evidence="1">The sequence shown here is derived from an EMBL/GenBank/DDBJ whole genome shotgun (WGS) entry which is preliminary data.</text>
</comment>
<dbReference type="RefSeq" id="XP_025400391.1">
    <property type="nucleotide sequence ID" value="XM_025546558.1"/>
</dbReference>
<proteinExistence type="predicted"/>
<keyword evidence="2" id="KW-1185">Reference proteome</keyword>
<reference evidence="1 2" key="1">
    <citation type="submission" date="2016-12" db="EMBL/GenBank/DDBJ databases">
        <title>The genomes of Aspergillus section Nigri reveals drivers in fungal speciation.</title>
        <authorList>
            <consortium name="DOE Joint Genome Institute"/>
            <person name="Vesth T.C."/>
            <person name="Nybo J."/>
            <person name="Theobald S."/>
            <person name="Brandl J."/>
            <person name="Frisvad J.C."/>
            <person name="Nielsen K.F."/>
            <person name="Lyhne E.K."/>
            <person name="Kogle M.E."/>
            <person name="Kuo A."/>
            <person name="Riley R."/>
            <person name="Clum A."/>
            <person name="Nolan M."/>
            <person name="Lipzen A."/>
            <person name="Salamov A."/>
            <person name="Henrissat B."/>
            <person name="Wiebenga A."/>
            <person name="De Vries R.P."/>
            <person name="Grigoriev I.V."/>
            <person name="Mortensen U.H."/>
            <person name="Andersen M.R."/>
            <person name="Baker S.E."/>
        </authorList>
    </citation>
    <scope>NUCLEOTIDE SEQUENCE [LARGE SCALE GENOMIC DNA]</scope>
    <source>
        <strain evidence="1 2">CBS 117.55</strain>
    </source>
</reference>
<evidence type="ECO:0000313" key="1">
    <source>
        <dbReference type="EMBL" id="PWY85049.1"/>
    </source>
</evidence>
<dbReference type="Proteomes" id="UP000247233">
    <property type="component" value="Unassembled WGS sequence"/>
</dbReference>
<gene>
    <name evidence="1" type="ORF">BO70DRAFT_395721</name>
</gene>
<name>A0A317WFH9_9EURO</name>
<dbReference type="GeneID" id="37068795"/>
<dbReference type="AlphaFoldDB" id="A0A317WFH9"/>
<accession>A0A317WFH9</accession>